<protein>
    <submittedName>
        <fullName evidence="2">Uncharacterized protein</fullName>
    </submittedName>
</protein>
<reference evidence="3" key="1">
    <citation type="submission" date="2016-06" db="EMBL/GenBank/DDBJ databases">
        <authorList>
            <person name="Varghese N."/>
        </authorList>
    </citation>
    <scope>NUCLEOTIDE SEQUENCE [LARGE SCALE GENOMIC DNA]</scope>
    <source>
        <strain evidence="3">DSM 45344</strain>
    </source>
</reference>
<evidence type="ECO:0000256" key="1">
    <source>
        <dbReference type="SAM" id="MobiDB-lite"/>
    </source>
</evidence>
<evidence type="ECO:0000313" key="3">
    <source>
        <dbReference type="Proteomes" id="UP000199393"/>
    </source>
</evidence>
<name>A0A1C3N4H3_9ACTN</name>
<evidence type="ECO:0000313" key="2">
    <source>
        <dbReference type="EMBL" id="SBV27477.1"/>
    </source>
</evidence>
<proteinExistence type="predicted"/>
<dbReference type="EMBL" id="LT598496">
    <property type="protein sequence ID" value="SBV27477.1"/>
    <property type="molecule type" value="Genomic_DNA"/>
</dbReference>
<accession>A0A1C3N4H3</accession>
<dbReference type="Proteomes" id="UP000199393">
    <property type="component" value="Chromosome I"/>
</dbReference>
<gene>
    <name evidence="2" type="ORF">GA0070620_2996</name>
</gene>
<organism evidence="2 3">
    <name type="scientific">Micromonospora krabiensis</name>
    <dbReference type="NCBI Taxonomy" id="307121"/>
    <lineage>
        <taxon>Bacteria</taxon>
        <taxon>Bacillati</taxon>
        <taxon>Actinomycetota</taxon>
        <taxon>Actinomycetes</taxon>
        <taxon>Micromonosporales</taxon>
        <taxon>Micromonosporaceae</taxon>
        <taxon>Micromonospora</taxon>
    </lineage>
</organism>
<dbReference type="AlphaFoldDB" id="A0A1C3N4H3"/>
<dbReference type="STRING" id="307121.GA0070620_2996"/>
<feature type="region of interest" description="Disordered" evidence="1">
    <location>
        <begin position="1"/>
        <end position="25"/>
    </location>
</feature>
<keyword evidence="3" id="KW-1185">Reference proteome</keyword>
<sequence>MSDALAVPDPASGPPGDTPTHDLDDCRRVRPERYRCACGRVRDRCVRAAVRALWSPVHRVPGAGVRLRTTRPARP</sequence>